<dbReference type="GO" id="GO:0016491">
    <property type="term" value="F:oxidoreductase activity"/>
    <property type="evidence" value="ECO:0007669"/>
    <property type="project" value="UniProtKB-KW"/>
</dbReference>
<accession>A0A1H3XAL4</accession>
<evidence type="ECO:0000313" key="3">
    <source>
        <dbReference type="EMBL" id="SDZ96437.1"/>
    </source>
</evidence>
<dbReference type="SUPFAM" id="SSF89733">
    <property type="entry name" value="L-sulfolactate dehydrogenase-like"/>
    <property type="match status" value="1"/>
</dbReference>
<dbReference type="InterPro" id="IPR003767">
    <property type="entry name" value="Malate/L-lactate_DH-like"/>
</dbReference>
<dbReference type="PANTHER" id="PTHR11091">
    <property type="entry name" value="OXIDOREDUCTASE-RELATED"/>
    <property type="match status" value="1"/>
</dbReference>
<dbReference type="RefSeq" id="WP_175478758.1">
    <property type="nucleotide sequence ID" value="NZ_FNQM01000002.1"/>
</dbReference>
<dbReference type="InterPro" id="IPR043143">
    <property type="entry name" value="Mal/L-sulf/L-lact_DH-like_NADP"/>
</dbReference>
<name>A0A1H3XAL4_9RHOB</name>
<proteinExistence type="inferred from homology"/>
<dbReference type="Pfam" id="PF02615">
    <property type="entry name" value="Ldh_2"/>
    <property type="match status" value="1"/>
</dbReference>
<sequence length="350" mass="35186">METKRATDAPAQAVSLTEAEDLAARAFQRAGAAERPARAAARVLAMAEAMGVATHGLIRVGQYCDRIAAGGVDPAAAPRVETLAPALLRLDGGGGLGPAVAARALEEGIAAARRTGVAAVFCRGGSHFGAIAPYLWEAAEAGFAAVVTTTTSPMIAPAGGRAARLGNTPLGIGVPDPNGAHVLFDMALSVAARARVRKAAAVGEAIPQGWAIDAQGEPTTDPRAALSGVLLAIGGDKGATLSLMLDLLAAGLSGGRLAWEGPDAFGSPGARQDLGHMFLLIDAGALMAPMALAERLASVRAALGGTPARPGAAPIRMPGDRALAALRAARRDGLTLPRALLEDLRARAAL</sequence>
<evidence type="ECO:0000256" key="2">
    <source>
        <dbReference type="ARBA" id="ARBA00023002"/>
    </source>
</evidence>
<dbReference type="PANTHER" id="PTHR11091:SF0">
    <property type="entry name" value="MALATE DEHYDROGENASE"/>
    <property type="match status" value="1"/>
</dbReference>
<comment type="similarity">
    <text evidence="1">Belongs to the LDH2/MDH2 oxidoreductase family.</text>
</comment>
<dbReference type="Gene3D" id="1.10.1530.10">
    <property type="match status" value="1"/>
</dbReference>
<dbReference type="Gene3D" id="3.30.1370.60">
    <property type="entry name" value="Hypothetical oxidoreductase yiak, domain 2"/>
    <property type="match status" value="1"/>
</dbReference>
<dbReference type="AlphaFoldDB" id="A0A1H3XAL4"/>
<keyword evidence="2" id="KW-0560">Oxidoreductase</keyword>
<gene>
    <name evidence="3" type="ORF">SAMN05444370_102345</name>
</gene>
<dbReference type="InterPro" id="IPR036111">
    <property type="entry name" value="Mal/L-sulfo/L-lacto_DH-like_sf"/>
</dbReference>
<keyword evidence="4" id="KW-1185">Reference proteome</keyword>
<organism evidence="3 4">
    <name type="scientific">Rubrimonas cliftonensis</name>
    <dbReference type="NCBI Taxonomy" id="89524"/>
    <lineage>
        <taxon>Bacteria</taxon>
        <taxon>Pseudomonadati</taxon>
        <taxon>Pseudomonadota</taxon>
        <taxon>Alphaproteobacteria</taxon>
        <taxon>Rhodobacterales</taxon>
        <taxon>Paracoccaceae</taxon>
        <taxon>Rubrimonas</taxon>
    </lineage>
</organism>
<evidence type="ECO:0000313" key="4">
    <source>
        <dbReference type="Proteomes" id="UP000198703"/>
    </source>
</evidence>
<dbReference type="STRING" id="89524.SAMN05444370_102345"/>
<dbReference type="Proteomes" id="UP000198703">
    <property type="component" value="Unassembled WGS sequence"/>
</dbReference>
<protein>
    <submittedName>
        <fullName evidence="3">Malate/lactate/ureidoglycolate dehydrogenase, LDH2 family</fullName>
    </submittedName>
</protein>
<dbReference type="InterPro" id="IPR043144">
    <property type="entry name" value="Mal/L-sulf/L-lact_DH-like_ah"/>
</dbReference>
<dbReference type="EMBL" id="FNQM01000002">
    <property type="protein sequence ID" value="SDZ96437.1"/>
    <property type="molecule type" value="Genomic_DNA"/>
</dbReference>
<evidence type="ECO:0000256" key="1">
    <source>
        <dbReference type="ARBA" id="ARBA00006056"/>
    </source>
</evidence>
<reference evidence="3 4" key="1">
    <citation type="submission" date="2016-10" db="EMBL/GenBank/DDBJ databases">
        <authorList>
            <person name="de Groot N.N."/>
        </authorList>
    </citation>
    <scope>NUCLEOTIDE SEQUENCE [LARGE SCALE GENOMIC DNA]</scope>
    <source>
        <strain evidence="3 4">DSM 15345</strain>
    </source>
</reference>